<dbReference type="GO" id="GO:0003714">
    <property type="term" value="F:transcription corepressor activity"/>
    <property type="evidence" value="ECO:0007669"/>
    <property type="project" value="InterPro"/>
</dbReference>
<dbReference type="PROSITE" id="PS01359">
    <property type="entry name" value="ZF_PHD_1"/>
    <property type="match status" value="1"/>
</dbReference>
<dbReference type="AlphaFoldDB" id="A0A6J8B7J7"/>
<feature type="compositionally biased region" description="Polar residues" evidence="17">
    <location>
        <begin position="487"/>
        <end position="504"/>
    </location>
</feature>
<dbReference type="CDD" id="cd15533">
    <property type="entry name" value="PHD1_PHF12"/>
    <property type="match status" value="1"/>
</dbReference>
<evidence type="ECO:0000256" key="14">
    <source>
        <dbReference type="ARBA" id="ARBA00068755"/>
    </source>
</evidence>
<evidence type="ECO:0000256" key="2">
    <source>
        <dbReference type="ARBA" id="ARBA00022491"/>
    </source>
</evidence>
<dbReference type="EMBL" id="CACVKT020002750">
    <property type="protein sequence ID" value="CAC5379875.1"/>
    <property type="molecule type" value="Genomic_DNA"/>
</dbReference>
<dbReference type="GO" id="GO:0000122">
    <property type="term" value="P:negative regulation of transcription by RNA polymerase II"/>
    <property type="evidence" value="ECO:0007669"/>
    <property type="project" value="TreeGrafter"/>
</dbReference>
<dbReference type="InterPro" id="IPR038098">
    <property type="entry name" value="PHF12_MRG-bd_sf"/>
</dbReference>
<dbReference type="Gene3D" id="2.60.200.20">
    <property type="match status" value="1"/>
</dbReference>
<evidence type="ECO:0000256" key="9">
    <source>
        <dbReference type="ARBA" id="ARBA00022843"/>
    </source>
</evidence>
<feature type="compositionally biased region" description="Low complexity" evidence="17">
    <location>
        <begin position="424"/>
        <end position="434"/>
    </location>
</feature>
<dbReference type="Gene3D" id="3.30.40.10">
    <property type="entry name" value="Zinc/RING finger domain, C3HC4 (zinc finger)"/>
    <property type="match status" value="2"/>
</dbReference>
<dbReference type="PROSITE" id="PS50016">
    <property type="entry name" value="ZF_PHD_2"/>
    <property type="match status" value="2"/>
</dbReference>
<evidence type="ECO:0000256" key="13">
    <source>
        <dbReference type="ARBA" id="ARBA00065785"/>
    </source>
</evidence>
<dbReference type="InterPro" id="IPR013083">
    <property type="entry name" value="Znf_RING/FYVE/PHD"/>
</dbReference>
<evidence type="ECO:0000256" key="17">
    <source>
        <dbReference type="SAM" id="MobiDB-lite"/>
    </source>
</evidence>
<keyword evidence="4" id="KW-0597">Phosphoprotein</keyword>
<evidence type="ECO:0000313" key="20">
    <source>
        <dbReference type="EMBL" id="CAC5379875.1"/>
    </source>
</evidence>
<proteinExistence type="predicted"/>
<evidence type="ECO:0000256" key="7">
    <source>
        <dbReference type="ARBA" id="ARBA00022771"/>
    </source>
</evidence>
<dbReference type="InterPro" id="IPR001965">
    <property type="entry name" value="Znf_PHD"/>
</dbReference>
<keyword evidence="7 16" id="KW-0863">Zinc-finger</keyword>
<reference evidence="20 21" key="1">
    <citation type="submission" date="2020-06" db="EMBL/GenBank/DDBJ databases">
        <authorList>
            <person name="Li R."/>
            <person name="Bekaert M."/>
        </authorList>
    </citation>
    <scope>NUCLEOTIDE SEQUENCE [LARGE SCALE GENOMIC DNA]</scope>
    <source>
        <strain evidence="20">Wild</strain>
        <strain evidence="21">wild</strain>
    </source>
</reference>
<feature type="domain" description="FHA" evidence="18">
    <location>
        <begin position="752"/>
        <end position="806"/>
    </location>
</feature>
<sequence length="934" mass="101808">MAAVEYDLDTSGGLMEEIQKLVSPPVSEETLRRQRREEREYRRPGRAVNHDSCDSCKEGGDLLCCDKCPASFHLQCHNPPLEEDDVPPGEWICYRCRVAPKQQDKDDDTSSVNSGSSTQSNKPKKSRSSKNTALELMEDMEVEIAQDKNPLFTLARAAKLMNPTQFELPKDTAPTMNMPGSSKRKWWGRDRNTQKKLAHELDNGIVPLPAKTCFMCDRSCRVGPLVQCDYCPLLYHMDCLDPPMTSLPTVRWICPNHPENFVDQNLLQTVSYSERIKLWNRFSGHINQDGIKLDFLKKAHRKNPPFRIKIKHPLRKTTAIPQAIKDHYLNPPALLPRVAEPLCSNLGETTQPGQERLSEITPEEEEDWLSSVVCLQTSIARHLAQSRSQKNSEGSKPTSSASSTSKPEKPTAAIQPVVHRDSMDSSSNDSLVSDVICGSDSKTSVLENERTSFNGSLSSPDCFSNGPLDISKGGAISLLHPPGTSFSNSGASAINSETDTSQKLENVGAKSRSNSVDSPQPNIVRLNWNSDKSSAVTMPSGKNIVISAINKSNNSVVTKVLGPNQAGKATGNNLAGKNISGSNPTSILSPRGGAATVKVSNIQGKVATSSTAKVITVSAPPSVKPSGSITISTPKVSTANPQNSTNAIVSLNNTLQQCLDGSGEIELSKLDEKLIQILAWQRLQQLLPNKQSVTTTVTKKGVLNGLFSQSVKKKGVLNGLFSQSDNPDVQARAVLCPLTSKGQPIPMSYRTLNIGTGADMDVCLSQYGHCNFISPKHAMVFYDETTRHYELLNYSEHGTTVDNVLYSCDFSDKPATTPQPTKVVAAVRKIIGKNKQKVKEEPKEEIKEKDRITMSQRANDIKKPCNCKGSSSSLIGGSGAGWEGTALLHHGSYIKVGCLQFVFSIVDHATSATCSERRKEPMSLLKSTLKASSP</sequence>
<keyword evidence="9" id="KW-0832">Ubl conjugation</keyword>
<feature type="compositionally biased region" description="Basic and acidic residues" evidence="17">
    <location>
        <begin position="29"/>
        <end position="51"/>
    </location>
</feature>
<dbReference type="InterPro" id="IPR019786">
    <property type="entry name" value="Zinc_finger_PHD-type_CS"/>
</dbReference>
<keyword evidence="21" id="KW-1185">Reference proteome</keyword>
<feature type="region of interest" description="Disordered" evidence="17">
    <location>
        <begin position="487"/>
        <end position="521"/>
    </location>
</feature>
<evidence type="ECO:0000256" key="5">
    <source>
        <dbReference type="ARBA" id="ARBA00022723"/>
    </source>
</evidence>
<dbReference type="CDD" id="cd15534">
    <property type="entry name" value="PHD2_PHF12_Rco1"/>
    <property type="match status" value="1"/>
</dbReference>
<evidence type="ECO:0000256" key="10">
    <source>
        <dbReference type="ARBA" id="ARBA00023015"/>
    </source>
</evidence>
<dbReference type="Pfam" id="PF00628">
    <property type="entry name" value="PHD"/>
    <property type="match status" value="2"/>
</dbReference>
<evidence type="ECO:0000259" key="19">
    <source>
        <dbReference type="PROSITE" id="PS50016"/>
    </source>
</evidence>
<dbReference type="SUPFAM" id="SSF49879">
    <property type="entry name" value="SMAD/FHA domain"/>
    <property type="match status" value="1"/>
</dbReference>
<keyword evidence="11" id="KW-0804">Transcription</keyword>
<dbReference type="Proteomes" id="UP000507470">
    <property type="component" value="Unassembled WGS sequence"/>
</dbReference>
<evidence type="ECO:0000256" key="3">
    <source>
        <dbReference type="ARBA" id="ARBA00022499"/>
    </source>
</evidence>
<dbReference type="InterPro" id="IPR042163">
    <property type="entry name" value="PHF12"/>
</dbReference>
<dbReference type="FunFam" id="3.30.40.10:FF:000164">
    <property type="entry name" value="PHD finger protein 12"/>
    <property type="match status" value="1"/>
</dbReference>
<dbReference type="InterPro" id="IPR019787">
    <property type="entry name" value="Znf_PHD-finger"/>
</dbReference>
<accession>A0A6J8B7J7</accession>
<keyword evidence="2" id="KW-0678">Repressor</keyword>
<feature type="compositionally biased region" description="Low complexity" evidence="17">
    <location>
        <begin position="392"/>
        <end position="405"/>
    </location>
</feature>
<evidence type="ECO:0000313" key="21">
    <source>
        <dbReference type="Proteomes" id="UP000507470"/>
    </source>
</evidence>
<dbReference type="PANTHER" id="PTHR46309:SF1">
    <property type="entry name" value="PHD FINGER PROTEIN 12"/>
    <property type="match status" value="1"/>
</dbReference>
<keyword evidence="5" id="KW-0479">Metal-binding</keyword>
<organism evidence="20 21">
    <name type="scientific">Mytilus coruscus</name>
    <name type="common">Sea mussel</name>
    <dbReference type="NCBI Taxonomy" id="42192"/>
    <lineage>
        <taxon>Eukaryota</taxon>
        <taxon>Metazoa</taxon>
        <taxon>Spiralia</taxon>
        <taxon>Lophotrochozoa</taxon>
        <taxon>Mollusca</taxon>
        <taxon>Bivalvia</taxon>
        <taxon>Autobranchia</taxon>
        <taxon>Pteriomorphia</taxon>
        <taxon>Mytilida</taxon>
        <taxon>Mytiloidea</taxon>
        <taxon>Mytilidae</taxon>
        <taxon>Mytilinae</taxon>
        <taxon>Mytilus</taxon>
    </lineage>
</organism>
<feature type="compositionally biased region" description="Polar residues" evidence="17">
    <location>
        <begin position="570"/>
        <end position="588"/>
    </location>
</feature>
<evidence type="ECO:0000256" key="6">
    <source>
        <dbReference type="ARBA" id="ARBA00022737"/>
    </source>
</evidence>
<dbReference type="EMBL" id="CACVKT020002750">
    <property type="protein sequence ID" value="CAC5379874.1"/>
    <property type="molecule type" value="Genomic_DNA"/>
</dbReference>
<keyword evidence="3" id="KW-1017">Isopeptide bond</keyword>
<feature type="compositionally biased region" description="Polar residues" evidence="17">
    <location>
        <begin position="511"/>
        <end position="521"/>
    </location>
</feature>
<feature type="region of interest" description="Disordered" evidence="17">
    <location>
        <begin position="24"/>
        <end position="51"/>
    </location>
</feature>
<keyword evidence="6" id="KW-0677">Repeat</keyword>
<dbReference type="InterPro" id="IPR000253">
    <property type="entry name" value="FHA_dom"/>
</dbReference>
<keyword evidence="10" id="KW-0805">Transcription regulation</keyword>
<protein>
    <recommendedName>
        <fullName evidence="14">PHD finger protein 12</fullName>
    </recommendedName>
    <alternativeName>
        <fullName evidence="15">PHD factor 1</fullName>
    </alternativeName>
</protein>
<name>A0A6J8B7J7_MYTCO</name>
<evidence type="ECO:0000256" key="16">
    <source>
        <dbReference type="PROSITE-ProRule" id="PRU00146"/>
    </source>
</evidence>
<evidence type="ECO:0000256" key="1">
    <source>
        <dbReference type="ARBA" id="ARBA00004123"/>
    </source>
</evidence>
<dbReference type="InterPro" id="IPR008984">
    <property type="entry name" value="SMAD_FHA_dom_sf"/>
</dbReference>
<evidence type="ECO:0000259" key="18">
    <source>
        <dbReference type="PROSITE" id="PS50006"/>
    </source>
</evidence>
<dbReference type="Gene3D" id="6.10.20.60">
    <property type="entry name" value="PHD finger protein 12"/>
    <property type="match status" value="1"/>
</dbReference>
<feature type="compositionally biased region" description="Low complexity" evidence="17">
    <location>
        <begin position="110"/>
        <end position="121"/>
    </location>
</feature>
<feature type="region of interest" description="Disordered" evidence="17">
    <location>
        <begin position="103"/>
        <end position="130"/>
    </location>
</feature>
<gene>
    <name evidence="20" type="ORF">MCOR_15881</name>
</gene>
<evidence type="ECO:0000256" key="11">
    <source>
        <dbReference type="ARBA" id="ARBA00023163"/>
    </source>
</evidence>
<feature type="region of interest" description="Disordered" evidence="17">
    <location>
        <begin position="568"/>
        <end position="592"/>
    </location>
</feature>
<comment type="subunit">
    <text evidence="13">Component of SIN3 complexes. Interacts with SIN3A in a complex composed of HDAC1, SAP30 and SIN3A. Component of the SIN3B complex, which includes SIN3B, HDAC2 or HDAC1, PHF12 and MORF4L1; interacts directly with all subunits. Interacts with TLE5.</text>
</comment>
<dbReference type="CDD" id="cd22703">
    <property type="entry name" value="FHA_PHF12"/>
    <property type="match status" value="1"/>
</dbReference>
<evidence type="ECO:0000256" key="4">
    <source>
        <dbReference type="ARBA" id="ARBA00022553"/>
    </source>
</evidence>
<dbReference type="FunFam" id="3.30.40.10:FF:000154">
    <property type="entry name" value="PHD finger protein 12"/>
    <property type="match status" value="1"/>
</dbReference>
<feature type="domain" description="PHD-type" evidence="19">
    <location>
        <begin position="210"/>
        <end position="260"/>
    </location>
</feature>
<keyword evidence="8" id="KW-0862">Zinc</keyword>
<dbReference type="OrthoDB" id="1919692at2759"/>
<dbReference type="PROSITE" id="PS50006">
    <property type="entry name" value="FHA_DOMAIN"/>
    <property type="match status" value="1"/>
</dbReference>
<comment type="subcellular location">
    <subcellularLocation>
        <location evidence="1">Nucleus</location>
    </subcellularLocation>
</comment>
<dbReference type="Pfam" id="PF16737">
    <property type="entry name" value="PHF12_MRG_bd"/>
    <property type="match status" value="1"/>
</dbReference>
<dbReference type="PANTHER" id="PTHR46309">
    <property type="entry name" value="PHD FINGER PROTEIN 12"/>
    <property type="match status" value="1"/>
</dbReference>
<feature type="region of interest" description="Disordered" evidence="17">
    <location>
        <begin position="167"/>
        <end position="186"/>
    </location>
</feature>
<dbReference type="SMART" id="SM00249">
    <property type="entry name" value="PHD"/>
    <property type="match status" value="2"/>
</dbReference>
<dbReference type="GO" id="GO:0070822">
    <property type="term" value="C:Sin3-type complex"/>
    <property type="evidence" value="ECO:0007669"/>
    <property type="project" value="TreeGrafter"/>
</dbReference>
<feature type="region of interest" description="Disordered" evidence="17">
    <location>
        <begin position="384"/>
        <end position="434"/>
    </location>
</feature>
<evidence type="ECO:0000256" key="12">
    <source>
        <dbReference type="ARBA" id="ARBA00023242"/>
    </source>
</evidence>
<evidence type="ECO:0000256" key="8">
    <source>
        <dbReference type="ARBA" id="ARBA00022833"/>
    </source>
</evidence>
<feature type="domain" description="PHD-type" evidence="19">
    <location>
        <begin position="50"/>
        <end position="99"/>
    </location>
</feature>
<keyword evidence="12" id="KW-0539">Nucleus</keyword>
<dbReference type="GO" id="GO:0008270">
    <property type="term" value="F:zinc ion binding"/>
    <property type="evidence" value="ECO:0007669"/>
    <property type="project" value="UniProtKB-KW"/>
</dbReference>
<dbReference type="InterPro" id="IPR031966">
    <property type="entry name" value="PHF12_MRG-bd"/>
</dbReference>
<evidence type="ECO:0000256" key="15">
    <source>
        <dbReference type="ARBA" id="ARBA00076589"/>
    </source>
</evidence>
<dbReference type="SUPFAM" id="SSF57903">
    <property type="entry name" value="FYVE/PHD zinc finger"/>
    <property type="match status" value="2"/>
</dbReference>
<dbReference type="InterPro" id="IPR011011">
    <property type="entry name" value="Znf_FYVE_PHD"/>
</dbReference>